<comment type="caution">
    <text evidence="2">The sequence shown here is derived from an EMBL/GenBank/DDBJ whole genome shotgun (WGS) entry which is preliminary data.</text>
</comment>
<dbReference type="Proteomes" id="UP001597326">
    <property type="component" value="Unassembled WGS sequence"/>
</dbReference>
<dbReference type="RefSeq" id="WP_343872415.1">
    <property type="nucleotide sequence ID" value="NZ_BAAAIX010000007.1"/>
</dbReference>
<keyword evidence="1" id="KW-0732">Signal</keyword>
<evidence type="ECO:0000313" key="3">
    <source>
        <dbReference type="Proteomes" id="UP001597326"/>
    </source>
</evidence>
<reference evidence="3" key="1">
    <citation type="journal article" date="2019" name="Int. J. Syst. Evol. Microbiol.">
        <title>The Global Catalogue of Microorganisms (GCM) 10K type strain sequencing project: providing services to taxonomists for standard genome sequencing and annotation.</title>
        <authorList>
            <consortium name="The Broad Institute Genomics Platform"/>
            <consortium name="The Broad Institute Genome Sequencing Center for Infectious Disease"/>
            <person name="Wu L."/>
            <person name="Ma J."/>
        </authorList>
    </citation>
    <scope>NUCLEOTIDE SEQUENCE [LARGE SCALE GENOMIC DNA]</scope>
    <source>
        <strain evidence="3">CAIM 431</strain>
    </source>
</reference>
<feature type="chain" id="PRO_5045890506" description="Copper chaperone PCu(A)C" evidence="1">
    <location>
        <begin position="30"/>
        <end position="164"/>
    </location>
</feature>
<keyword evidence="3" id="KW-1185">Reference proteome</keyword>
<proteinExistence type="predicted"/>
<feature type="signal peptide" evidence="1">
    <location>
        <begin position="1"/>
        <end position="29"/>
    </location>
</feature>
<evidence type="ECO:0000256" key="1">
    <source>
        <dbReference type="SAM" id="SignalP"/>
    </source>
</evidence>
<organism evidence="2 3">
    <name type="scientific">Luteococcus peritonei</name>
    <dbReference type="NCBI Taxonomy" id="88874"/>
    <lineage>
        <taxon>Bacteria</taxon>
        <taxon>Bacillati</taxon>
        <taxon>Actinomycetota</taxon>
        <taxon>Actinomycetes</taxon>
        <taxon>Propionibacteriales</taxon>
        <taxon>Propionibacteriaceae</taxon>
        <taxon>Luteococcus</taxon>
    </lineage>
</organism>
<dbReference type="PROSITE" id="PS51257">
    <property type="entry name" value="PROKAR_LIPOPROTEIN"/>
    <property type="match status" value="1"/>
</dbReference>
<gene>
    <name evidence="2" type="ORF">ACFSCS_04210</name>
</gene>
<name>A0ABW4RST7_9ACTN</name>
<evidence type="ECO:0008006" key="4">
    <source>
        <dbReference type="Google" id="ProtNLM"/>
    </source>
</evidence>
<protein>
    <recommendedName>
        <fullName evidence="4">Copper chaperone PCu(A)C</fullName>
    </recommendedName>
</protein>
<accession>A0ABW4RST7</accession>
<evidence type="ECO:0000313" key="2">
    <source>
        <dbReference type="EMBL" id="MFD1889392.1"/>
    </source>
</evidence>
<dbReference type="EMBL" id="JBHUFZ010000008">
    <property type="protein sequence ID" value="MFD1889392.1"/>
    <property type="molecule type" value="Genomic_DNA"/>
</dbReference>
<sequence length="164" mass="16477">MSMPALRLSRVAVAAVALAGLGLAGCANYETLEPYQPAAGVQTDAPGVKVRNLMVISEGSTMHLAGSLIAAQDDSLSQVAGVALQENSDPGKPLTLGTKGQLKLPAGRTVNLADSNITVKGDVRPGGMAQVSLTFAQAQPLTLTVPVLDAEAAGFASASPAGQN</sequence>